<organism evidence="10 11">
    <name type="scientific">Chionoecetes opilio</name>
    <name type="common">Atlantic snow crab</name>
    <name type="synonym">Cancer opilio</name>
    <dbReference type="NCBI Taxonomy" id="41210"/>
    <lineage>
        <taxon>Eukaryota</taxon>
        <taxon>Metazoa</taxon>
        <taxon>Ecdysozoa</taxon>
        <taxon>Arthropoda</taxon>
        <taxon>Crustacea</taxon>
        <taxon>Multicrustacea</taxon>
        <taxon>Malacostraca</taxon>
        <taxon>Eumalacostraca</taxon>
        <taxon>Eucarida</taxon>
        <taxon>Decapoda</taxon>
        <taxon>Pleocyemata</taxon>
        <taxon>Brachyura</taxon>
        <taxon>Eubrachyura</taxon>
        <taxon>Majoidea</taxon>
        <taxon>Majidae</taxon>
        <taxon>Chionoecetes</taxon>
    </lineage>
</organism>
<evidence type="ECO:0000256" key="5">
    <source>
        <dbReference type="ARBA" id="ARBA00023180"/>
    </source>
</evidence>
<evidence type="ECO:0000256" key="6">
    <source>
        <dbReference type="SAM" id="MobiDB-lite"/>
    </source>
</evidence>
<dbReference type="OrthoDB" id="205745at2759"/>
<dbReference type="InterPro" id="IPR019336">
    <property type="entry name" value="GPR180/TMEM145_TM"/>
</dbReference>
<dbReference type="Proteomes" id="UP000770661">
    <property type="component" value="Unassembled WGS sequence"/>
</dbReference>
<name>A0A8J5D0A4_CHIOP</name>
<evidence type="ECO:0000313" key="11">
    <source>
        <dbReference type="Proteomes" id="UP000770661"/>
    </source>
</evidence>
<feature type="domain" description="GPR180/TMEM145 transmembrane" evidence="8">
    <location>
        <begin position="249"/>
        <end position="461"/>
    </location>
</feature>
<dbReference type="AlphaFoldDB" id="A0A8J5D0A4"/>
<dbReference type="Pfam" id="PF21892">
    <property type="entry name" value="TMEM145_N"/>
    <property type="match status" value="1"/>
</dbReference>
<dbReference type="PANTHER" id="PTHR23252">
    <property type="entry name" value="INTIMAL THICKNESS RECEPTOR-RELATED"/>
    <property type="match status" value="1"/>
</dbReference>
<evidence type="ECO:0000256" key="3">
    <source>
        <dbReference type="ARBA" id="ARBA00022989"/>
    </source>
</evidence>
<evidence type="ECO:0000313" key="10">
    <source>
        <dbReference type="EMBL" id="KAG0724907.1"/>
    </source>
</evidence>
<accession>A0A8J5D0A4</accession>
<feature type="region of interest" description="Disordered" evidence="6">
    <location>
        <begin position="541"/>
        <end position="566"/>
    </location>
</feature>
<evidence type="ECO:0000259" key="8">
    <source>
        <dbReference type="Pfam" id="PF10192"/>
    </source>
</evidence>
<evidence type="ECO:0000256" key="1">
    <source>
        <dbReference type="ARBA" id="ARBA00004141"/>
    </source>
</evidence>
<proteinExistence type="predicted"/>
<keyword evidence="4 7" id="KW-0472">Membrane</keyword>
<feature type="transmembrane region" description="Helical" evidence="7">
    <location>
        <begin position="341"/>
        <end position="361"/>
    </location>
</feature>
<feature type="transmembrane region" description="Helical" evidence="7">
    <location>
        <begin position="310"/>
        <end position="329"/>
    </location>
</feature>
<evidence type="ECO:0000259" key="9">
    <source>
        <dbReference type="Pfam" id="PF21892"/>
    </source>
</evidence>
<feature type="transmembrane region" description="Helical" evidence="7">
    <location>
        <begin position="411"/>
        <end position="433"/>
    </location>
</feature>
<evidence type="ECO:0000256" key="4">
    <source>
        <dbReference type="ARBA" id="ARBA00023136"/>
    </source>
</evidence>
<keyword evidence="2 7" id="KW-0812">Transmembrane</keyword>
<keyword evidence="5" id="KW-0325">Glycoprotein</keyword>
<dbReference type="GO" id="GO:0016020">
    <property type="term" value="C:membrane"/>
    <property type="evidence" value="ECO:0007669"/>
    <property type="project" value="UniProtKB-SubCell"/>
</dbReference>
<reference evidence="10" key="1">
    <citation type="submission" date="2020-07" db="EMBL/GenBank/DDBJ databases">
        <title>The High-quality genome of the commercially important snow crab, Chionoecetes opilio.</title>
        <authorList>
            <person name="Jeong J.-H."/>
            <person name="Ryu S."/>
        </authorList>
    </citation>
    <scope>NUCLEOTIDE SEQUENCE</scope>
    <source>
        <strain evidence="10">MADBK_172401_WGS</strain>
        <tissue evidence="10">Digestive gland</tissue>
    </source>
</reference>
<feature type="transmembrane region" description="Helical" evidence="7">
    <location>
        <begin position="269"/>
        <end position="290"/>
    </location>
</feature>
<feature type="transmembrane region" description="Helical" evidence="7">
    <location>
        <begin position="233"/>
        <end position="257"/>
    </location>
</feature>
<dbReference type="Pfam" id="PF10192">
    <property type="entry name" value="GPR180-TMEM145_TM"/>
    <property type="match status" value="1"/>
</dbReference>
<comment type="subcellular location">
    <subcellularLocation>
        <location evidence="1">Membrane</location>
        <topology evidence="1">Multi-pass membrane protein</topology>
    </subcellularLocation>
</comment>
<feature type="transmembrane region" description="Helical" evidence="7">
    <location>
        <begin position="381"/>
        <end position="399"/>
    </location>
</feature>
<evidence type="ECO:0000256" key="7">
    <source>
        <dbReference type="SAM" id="Phobius"/>
    </source>
</evidence>
<keyword evidence="11" id="KW-1185">Reference proteome</keyword>
<sequence length="566" mass="65131">MDLQLTDLQRRPHPHLTTTTAASTSVWSCSLWITRMLITYIHRGFPGFREQSGSVVRCHALVVWLWLSLILLTTPTEAKYAEGYLKTSKRWMFMERFCFLSKEGTFEYEVDYDIKYGTQRLLLYFDSQTQWDSVYKTDKTCEEKEDALIRGNNQRINLTLPSNNEECEMVRLPGDSAYYHCKGSRNFESLRQRWWFIAVSNCESTEGLEMRYRLTMTNGDSYWYKHFSADEFYILRTNLTVLALQLGLVFLSLLASAELKKKELLHTTYRLYLAAAWTQVFALVFLTIHYAKYGLNGVGFPFTKLLGRVLHAASTVMTVLVVLLAAKGFNITRGRLRQNSAVRLTAFMCMYIVTFLCLFIYEQQVFDPGEVLYLYESPAGYGLIVLRLLAWLMFLYSCFFTVKHYPEKSGFYGPFFGFYSLWFLAGPVIIIISNHLIDKWVREKVVHGVDVAITLFGHFFFLVLTRPSTANKNFPFHVRTSQVRALEHSSTGVMGNNTLDAFSAHPYAPDLSEPRTHAAPDLFLVSGAVEMIPIPTPKTFTREDQNYPHHFPKASAPLPVLQDAPQ</sequence>
<evidence type="ECO:0000256" key="2">
    <source>
        <dbReference type="ARBA" id="ARBA00022692"/>
    </source>
</evidence>
<dbReference type="EMBL" id="JACEEZ010006256">
    <property type="protein sequence ID" value="KAG0724907.1"/>
    <property type="molecule type" value="Genomic_DNA"/>
</dbReference>
<dbReference type="PANTHER" id="PTHR23252:SF24">
    <property type="entry name" value="TRANSMEMBRANE PROTEIN 145"/>
    <property type="match status" value="1"/>
</dbReference>
<protein>
    <submittedName>
        <fullName evidence="10">Transmembrane protein 145</fullName>
    </submittedName>
</protein>
<dbReference type="GO" id="GO:0019236">
    <property type="term" value="P:response to pheromone"/>
    <property type="evidence" value="ECO:0007669"/>
    <property type="project" value="InterPro"/>
</dbReference>
<comment type="caution">
    <text evidence="10">The sequence shown here is derived from an EMBL/GenBank/DDBJ whole genome shotgun (WGS) entry which is preliminary data.</text>
</comment>
<keyword evidence="3 7" id="KW-1133">Transmembrane helix</keyword>
<gene>
    <name evidence="10" type="primary">tmem145</name>
    <name evidence="10" type="ORF">GWK47_039623</name>
</gene>
<dbReference type="GO" id="GO:0007186">
    <property type="term" value="P:G protein-coupled receptor signaling pathway"/>
    <property type="evidence" value="ECO:0007669"/>
    <property type="project" value="InterPro"/>
</dbReference>
<feature type="transmembrane region" description="Helical" evidence="7">
    <location>
        <begin position="445"/>
        <end position="464"/>
    </location>
</feature>
<dbReference type="InterPro" id="IPR053880">
    <property type="entry name" value="GPR180-like_N"/>
</dbReference>
<dbReference type="InterPro" id="IPR047831">
    <property type="entry name" value="GPR180/TMEM145"/>
</dbReference>
<feature type="domain" description="GPR180-like N-terminal" evidence="9">
    <location>
        <begin position="82"/>
        <end position="212"/>
    </location>
</feature>